<accession>A0A1I2H477</accession>
<organism evidence="1 2">
    <name type="scientific">Flavimobilis marinus</name>
    <dbReference type="NCBI Taxonomy" id="285351"/>
    <lineage>
        <taxon>Bacteria</taxon>
        <taxon>Bacillati</taxon>
        <taxon>Actinomycetota</taxon>
        <taxon>Actinomycetes</taxon>
        <taxon>Micrococcales</taxon>
        <taxon>Jonesiaceae</taxon>
        <taxon>Flavimobilis</taxon>
    </lineage>
</organism>
<evidence type="ECO:0000313" key="1">
    <source>
        <dbReference type="EMBL" id="SFF23481.1"/>
    </source>
</evidence>
<dbReference type="EMBL" id="FONZ01000003">
    <property type="protein sequence ID" value="SFF23481.1"/>
    <property type="molecule type" value="Genomic_DNA"/>
</dbReference>
<dbReference type="Pfam" id="PF12277">
    <property type="entry name" value="DUF3618"/>
    <property type="match status" value="1"/>
</dbReference>
<dbReference type="RefSeq" id="WP_093378333.1">
    <property type="nucleotide sequence ID" value="NZ_BNAN01000003.1"/>
</dbReference>
<protein>
    <recommendedName>
        <fullName evidence="3">DUF3618 domain-containing protein</fullName>
    </recommendedName>
</protein>
<gene>
    <name evidence="1" type="ORF">SAMN04488035_2131</name>
</gene>
<dbReference type="InterPro" id="IPR022062">
    <property type="entry name" value="DUF3618"/>
</dbReference>
<dbReference type="OrthoDB" id="5149587at2"/>
<keyword evidence="2" id="KW-1185">Reference proteome</keyword>
<evidence type="ECO:0008006" key="3">
    <source>
        <dbReference type="Google" id="ProtNLM"/>
    </source>
</evidence>
<dbReference type="Proteomes" id="UP000198520">
    <property type="component" value="Unassembled WGS sequence"/>
</dbReference>
<sequence>MSDDKISQKTLESEIAATRAELAATIDSLSLRLDPRIRAAEAKVAAVQAGSDTAAFLKGAGLPEEDPSRARNVKVLLGAAAGVVGLVALKLIRR</sequence>
<name>A0A1I2H477_9MICO</name>
<reference evidence="2" key="1">
    <citation type="submission" date="2016-10" db="EMBL/GenBank/DDBJ databases">
        <authorList>
            <person name="Varghese N."/>
            <person name="Submissions S."/>
        </authorList>
    </citation>
    <scope>NUCLEOTIDE SEQUENCE [LARGE SCALE GENOMIC DNA]</scope>
    <source>
        <strain evidence="2">DSM 19083</strain>
    </source>
</reference>
<evidence type="ECO:0000313" key="2">
    <source>
        <dbReference type="Proteomes" id="UP000198520"/>
    </source>
</evidence>
<proteinExistence type="predicted"/>
<dbReference type="AlphaFoldDB" id="A0A1I2H477"/>